<dbReference type="Pfam" id="PF07653">
    <property type="entry name" value="SH3_2"/>
    <property type="match status" value="1"/>
</dbReference>
<dbReference type="GO" id="GO:0016176">
    <property type="term" value="F:superoxide-generating NADPH oxidase activator activity"/>
    <property type="evidence" value="ECO:0007669"/>
    <property type="project" value="InterPro"/>
</dbReference>
<dbReference type="GO" id="GO:0005737">
    <property type="term" value="C:cytoplasm"/>
    <property type="evidence" value="ECO:0007669"/>
    <property type="project" value="InterPro"/>
</dbReference>
<dbReference type="PRINTS" id="PR00498">
    <property type="entry name" value="P47PHOX"/>
</dbReference>
<sequence>VYVIFVTWSDSGTYVVYRRYSRFFDFQSALLDKFPIEGGSIDPESRIIPFLPGKIIFGRSHIRDVAVKRLGPINDYCKAVIALPPKISQCEEVLDFFEVETDDLDPPKAEEKKKKDEGAKKAENISDPKTLTQYRVTCDYEKQDRGEIDLEAGMIVEVAEKSETGWWFVNSDDAQGWVPSTYLEPADGSTTDNVVLRAQPGQEEKFICIEMFQSNGNDEISLEKGAVVEVLEKNLSGWWLVRHQGKEGFAPATYLNKTEDQFAVSLAKRKSLDVEIITNLSDISNIMKGDSPRNSLASTETPKPVTEMYSKVKSRSLERGGNIKPPPRQSMRMVSLSFTPSPSHKTSHYVTIAEFEDTVGDGLSFKEGQSVEIVEESDSGWWMVKLNGKSGWVPSAYLVERRKDAPVAAP</sequence>
<dbReference type="RefSeq" id="XP_009058910.1">
    <property type="nucleotide sequence ID" value="XM_009060662.1"/>
</dbReference>
<dbReference type="OrthoDB" id="10255964at2759"/>
<evidence type="ECO:0000313" key="8">
    <source>
        <dbReference type="Proteomes" id="UP000030746"/>
    </source>
</evidence>
<dbReference type="GO" id="GO:0035091">
    <property type="term" value="F:phosphatidylinositol binding"/>
    <property type="evidence" value="ECO:0007669"/>
    <property type="project" value="InterPro"/>
</dbReference>
<dbReference type="GeneID" id="20252536"/>
<dbReference type="InterPro" id="IPR036028">
    <property type="entry name" value="SH3-like_dom_sf"/>
</dbReference>
<feature type="domain" description="PX" evidence="6">
    <location>
        <begin position="1"/>
        <end position="104"/>
    </location>
</feature>
<name>V4A5J9_LOTGI</name>
<dbReference type="SMART" id="SM00312">
    <property type="entry name" value="PX"/>
    <property type="match status" value="1"/>
</dbReference>
<dbReference type="AlphaFoldDB" id="V4A5J9"/>
<feature type="domain" description="SH3" evidence="5">
    <location>
        <begin position="129"/>
        <end position="188"/>
    </location>
</feature>
<dbReference type="HOGENOM" id="CLU_030529_1_0_1"/>
<dbReference type="Proteomes" id="UP000030746">
    <property type="component" value="Unassembled WGS sequence"/>
</dbReference>
<organism evidence="7 8">
    <name type="scientific">Lottia gigantea</name>
    <name type="common">Giant owl limpet</name>
    <dbReference type="NCBI Taxonomy" id="225164"/>
    <lineage>
        <taxon>Eukaryota</taxon>
        <taxon>Metazoa</taxon>
        <taxon>Spiralia</taxon>
        <taxon>Lophotrochozoa</taxon>
        <taxon>Mollusca</taxon>
        <taxon>Gastropoda</taxon>
        <taxon>Patellogastropoda</taxon>
        <taxon>Lottioidea</taxon>
        <taxon>Lottiidae</taxon>
        <taxon>Lottia</taxon>
    </lineage>
</organism>
<dbReference type="SUPFAM" id="SSF64268">
    <property type="entry name" value="PX domain"/>
    <property type="match status" value="1"/>
</dbReference>
<keyword evidence="1 3" id="KW-0728">SH3 domain</keyword>
<dbReference type="PROSITE" id="PS50195">
    <property type="entry name" value="PX"/>
    <property type="match status" value="1"/>
</dbReference>
<dbReference type="KEGG" id="lgi:LOTGIDRAFT_82338"/>
<keyword evidence="8" id="KW-1185">Reference proteome</keyword>
<feature type="domain" description="SH3" evidence="5">
    <location>
        <begin position="344"/>
        <end position="403"/>
    </location>
</feature>
<dbReference type="CDD" id="cd11856">
    <property type="entry name" value="SH3_p47phox_like"/>
    <property type="match status" value="1"/>
</dbReference>
<evidence type="ECO:0008006" key="9">
    <source>
        <dbReference type="Google" id="ProtNLM"/>
    </source>
</evidence>
<dbReference type="STRING" id="225164.V4A5J9"/>
<dbReference type="Pfam" id="PF00787">
    <property type="entry name" value="PX"/>
    <property type="match status" value="1"/>
</dbReference>
<evidence type="ECO:0000259" key="5">
    <source>
        <dbReference type="PROSITE" id="PS50002"/>
    </source>
</evidence>
<evidence type="ECO:0000256" key="2">
    <source>
        <dbReference type="ARBA" id="ARBA00022737"/>
    </source>
</evidence>
<dbReference type="InterPro" id="IPR036871">
    <property type="entry name" value="PX_dom_sf"/>
</dbReference>
<dbReference type="InterPro" id="IPR001655">
    <property type="entry name" value="P47PHOX"/>
</dbReference>
<proteinExistence type="predicted"/>
<feature type="non-terminal residue" evidence="7">
    <location>
        <position position="410"/>
    </location>
</feature>
<dbReference type="SUPFAM" id="SSF50044">
    <property type="entry name" value="SH3-domain"/>
    <property type="match status" value="3"/>
</dbReference>
<dbReference type="PROSITE" id="PS50002">
    <property type="entry name" value="SH3"/>
    <property type="match status" value="3"/>
</dbReference>
<dbReference type="PANTHER" id="PTHR15706">
    <property type="entry name" value="SH3 MULTIPLE DOMAIN"/>
    <property type="match status" value="1"/>
</dbReference>
<dbReference type="PANTHER" id="PTHR15706:SF2">
    <property type="entry name" value="SH3 AND PX DOMAIN-CONTAINING PROTEIN 2A"/>
    <property type="match status" value="1"/>
</dbReference>
<gene>
    <name evidence="7" type="ORF">LOTGIDRAFT_82338</name>
</gene>
<evidence type="ECO:0000259" key="6">
    <source>
        <dbReference type="PROSITE" id="PS50195"/>
    </source>
</evidence>
<dbReference type="Gene3D" id="2.30.30.40">
    <property type="entry name" value="SH3 Domains"/>
    <property type="match status" value="3"/>
</dbReference>
<accession>V4A5J9</accession>
<dbReference type="SMART" id="SM00326">
    <property type="entry name" value="SH3"/>
    <property type="match status" value="3"/>
</dbReference>
<evidence type="ECO:0000256" key="1">
    <source>
        <dbReference type="ARBA" id="ARBA00022443"/>
    </source>
</evidence>
<dbReference type="InterPro" id="IPR001452">
    <property type="entry name" value="SH3_domain"/>
</dbReference>
<dbReference type="Gene3D" id="3.30.1520.10">
    <property type="entry name" value="Phox-like domain"/>
    <property type="match status" value="1"/>
</dbReference>
<evidence type="ECO:0000256" key="3">
    <source>
        <dbReference type="PROSITE-ProRule" id="PRU00192"/>
    </source>
</evidence>
<dbReference type="CTD" id="20252536"/>
<dbReference type="OMA" id="WYVATSH"/>
<keyword evidence="2" id="KW-0677">Repeat</keyword>
<feature type="domain" description="SH3" evidence="5">
    <location>
        <begin position="201"/>
        <end position="260"/>
    </location>
</feature>
<dbReference type="InterPro" id="IPR001683">
    <property type="entry name" value="PX_dom"/>
</dbReference>
<reference evidence="7 8" key="1">
    <citation type="journal article" date="2013" name="Nature">
        <title>Insights into bilaterian evolution from three spiralian genomes.</title>
        <authorList>
            <person name="Simakov O."/>
            <person name="Marletaz F."/>
            <person name="Cho S.J."/>
            <person name="Edsinger-Gonzales E."/>
            <person name="Havlak P."/>
            <person name="Hellsten U."/>
            <person name="Kuo D.H."/>
            <person name="Larsson T."/>
            <person name="Lv J."/>
            <person name="Arendt D."/>
            <person name="Savage R."/>
            <person name="Osoegawa K."/>
            <person name="de Jong P."/>
            <person name="Grimwood J."/>
            <person name="Chapman J.A."/>
            <person name="Shapiro H."/>
            <person name="Aerts A."/>
            <person name="Otillar R.P."/>
            <person name="Terry A.Y."/>
            <person name="Boore J.L."/>
            <person name="Grigoriev I.V."/>
            <person name="Lindberg D.R."/>
            <person name="Seaver E.C."/>
            <person name="Weisblat D.A."/>
            <person name="Putnam N.H."/>
            <person name="Rokhsar D.S."/>
        </authorList>
    </citation>
    <scope>NUCLEOTIDE SEQUENCE [LARGE SCALE GENOMIC DNA]</scope>
</reference>
<dbReference type="Pfam" id="PF00018">
    <property type="entry name" value="SH3_1"/>
    <property type="match status" value="2"/>
</dbReference>
<evidence type="ECO:0000256" key="4">
    <source>
        <dbReference type="SAM" id="MobiDB-lite"/>
    </source>
</evidence>
<dbReference type="EMBL" id="KB202444">
    <property type="protein sequence ID" value="ESO90285.1"/>
    <property type="molecule type" value="Genomic_DNA"/>
</dbReference>
<feature type="non-terminal residue" evidence="7">
    <location>
        <position position="1"/>
    </location>
</feature>
<evidence type="ECO:0000313" key="7">
    <source>
        <dbReference type="EMBL" id="ESO90285.1"/>
    </source>
</evidence>
<protein>
    <recommendedName>
        <fullName evidence="9">SH3 and PX domain-containing protein 2A</fullName>
    </recommendedName>
</protein>
<dbReference type="InterPro" id="IPR051228">
    <property type="entry name" value="NADPH_Oxidase/PX-Domain"/>
</dbReference>
<feature type="region of interest" description="Disordered" evidence="4">
    <location>
        <begin position="105"/>
        <end position="126"/>
    </location>
</feature>